<keyword evidence="7" id="KW-1185">Reference proteome</keyword>
<evidence type="ECO:0000313" key="7">
    <source>
        <dbReference type="Proteomes" id="UP000075902"/>
    </source>
</evidence>
<dbReference type="FunFam" id="2.20.25.240:FF:000008">
    <property type="entry name" value="AGAP003439-PA"/>
    <property type="match status" value="1"/>
</dbReference>
<dbReference type="PANTHER" id="PTHR31665:SF0">
    <property type="entry name" value="FLYWCH FAMILY MEMBER 2"/>
    <property type="match status" value="1"/>
</dbReference>
<reference evidence="6" key="2">
    <citation type="submission" date="2020-05" db="UniProtKB">
        <authorList>
            <consortium name="EnsemblMetazoa"/>
        </authorList>
    </citation>
    <scope>IDENTIFICATION</scope>
    <source>
        <strain evidence="6">CM1001059</strain>
    </source>
</reference>
<reference evidence="7" key="1">
    <citation type="submission" date="2014-01" db="EMBL/GenBank/DDBJ databases">
        <title>The Genome Sequence of Anopheles melas CM1001059_A (V2).</title>
        <authorList>
            <consortium name="The Broad Institute Genomics Platform"/>
            <person name="Neafsey D.E."/>
            <person name="Besansky N."/>
            <person name="Howell P."/>
            <person name="Walton C."/>
            <person name="Young S.K."/>
            <person name="Zeng Q."/>
            <person name="Gargeya S."/>
            <person name="Fitzgerald M."/>
            <person name="Haas B."/>
            <person name="Abouelleil A."/>
            <person name="Allen A.W."/>
            <person name="Alvarado L."/>
            <person name="Arachchi H.M."/>
            <person name="Berlin A.M."/>
            <person name="Chapman S.B."/>
            <person name="Gainer-Dewar J."/>
            <person name="Goldberg J."/>
            <person name="Griggs A."/>
            <person name="Gujja S."/>
            <person name="Hansen M."/>
            <person name="Howarth C."/>
            <person name="Imamovic A."/>
            <person name="Ireland A."/>
            <person name="Larimer J."/>
            <person name="McCowan C."/>
            <person name="Murphy C."/>
            <person name="Pearson M."/>
            <person name="Poon T.W."/>
            <person name="Priest M."/>
            <person name="Roberts A."/>
            <person name="Saif S."/>
            <person name="Shea T."/>
            <person name="Sisk P."/>
            <person name="Sykes S."/>
            <person name="Wortman J."/>
            <person name="Nusbaum C."/>
            <person name="Birren B."/>
        </authorList>
    </citation>
    <scope>NUCLEOTIDE SEQUENCE [LARGE SCALE GENOMIC DNA]</scope>
    <source>
        <strain evidence="7">CM1001059</strain>
    </source>
</reference>
<dbReference type="AlphaFoldDB" id="A0A182U7P1"/>
<feature type="region of interest" description="Disordered" evidence="4">
    <location>
        <begin position="293"/>
        <end position="326"/>
    </location>
</feature>
<dbReference type="VEuPathDB" id="VectorBase:AMEC015401"/>
<keyword evidence="1" id="KW-0479">Metal-binding</keyword>
<organism evidence="6 7">
    <name type="scientific">Anopheles melas</name>
    <dbReference type="NCBI Taxonomy" id="34690"/>
    <lineage>
        <taxon>Eukaryota</taxon>
        <taxon>Metazoa</taxon>
        <taxon>Ecdysozoa</taxon>
        <taxon>Arthropoda</taxon>
        <taxon>Hexapoda</taxon>
        <taxon>Insecta</taxon>
        <taxon>Pterygota</taxon>
        <taxon>Neoptera</taxon>
        <taxon>Endopterygota</taxon>
        <taxon>Diptera</taxon>
        <taxon>Nematocera</taxon>
        <taxon>Culicoidea</taxon>
        <taxon>Culicidae</taxon>
        <taxon>Anophelinae</taxon>
        <taxon>Anopheles</taxon>
    </lineage>
</organism>
<feature type="domain" description="BEN" evidence="5">
    <location>
        <begin position="594"/>
        <end position="690"/>
    </location>
</feature>
<dbReference type="InterPro" id="IPR040312">
    <property type="entry name" value="FWCH1/FWCH2"/>
</dbReference>
<proteinExistence type="predicted"/>
<evidence type="ECO:0000256" key="2">
    <source>
        <dbReference type="ARBA" id="ARBA00022771"/>
    </source>
</evidence>
<sequence length="958" mass="109007">MAPSSMVDSTVELKFIKSPWSTPCLVLNNFLYNCHSTRGDIGYWRCHNYSRKVKEERCRARCVVKSGRLSALTGAQHNHPPHTEKIERIVRRNYADEQQELEMMRIQQQQQQEQQHHPIQASSDDILLLMATNPQNDNNGATSAGGQQQVQAQPIMRTIRQQTHSTTLEIASASMIPSVTTAVLSPAITDLIKMEDYDLPTVEFQRGLPLLVKNKFIYRCERTRNHRSYWLCTRYKTHKCTGRIICQNNTVLKETEHCHMDDSRRLHHSELKLVDLSKINIECWVKSVPPRFSSSARKATSSTSSSRIKGEKPDQELGSAAPRKKGARRNSFMYDLPYEMINNRKGGLNLHFRGYVYRRKTNFSQTTNWVCANPLTSLNGNAIGYPGACAARCITDGAVGLGKWTIIATNSDGGGSDDDESEDNVAVFSRTMRGKEQLVYKGQPFVFEKLVLTTGGQSKKIWRCNQWWNQKCRARVYTIDDHITPLNRYHTHSDIVKRKQRVVKRDKTCDTGAKTTDSIPKKAATISDARQLRRQSRTAQPTPQLPPPPPPPHPPSHESNLNQPATVSVQDDAKKGEIDSKQKMMEKKVPLHAGSSVYIATKDLLSIYTSKPAVYTGRLIQLMFGLETLKISCLDSKDRVNTDLVPLDPTILEAVITHIVDVFQQQKQHITSGMVRNFIRNRLDLLRTNLDIDSNNNNYAKRQKSSRIFIPIDHSEAMFSESSSGTRQLLYQNHVFHRNIKSGDTEYWRCSKAMRLKCKATIVTKGNMMRFNGQAHNHIPMERLTYGLAIFIAIGPEKQLIRLRGKLYQKTIGRAYRSVWTCIEYGCPGEILLKELKGGEIRITSAHNDDCTSDYFKNRPANQMYLNESEVTRLELSLANGEMFDGNAARFIVGVRGSRKLKVGDYSFTKNKECTDKTYWSCARAGMHRCKARVVTFMHKSGELTYILRNATHNHDPF</sequence>
<dbReference type="PROSITE" id="PS51457">
    <property type="entry name" value="BEN"/>
    <property type="match status" value="1"/>
</dbReference>
<name>A0A182U7P1_9DIPT</name>
<keyword evidence="2" id="KW-0863">Zinc-finger</keyword>
<feature type="region of interest" description="Disordered" evidence="4">
    <location>
        <begin position="132"/>
        <end position="152"/>
    </location>
</feature>
<evidence type="ECO:0000313" key="6">
    <source>
        <dbReference type="EnsemblMetazoa" id="AMEC015401-PA"/>
    </source>
</evidence>
<keyword evidence="3" id="KW-0862">Zinc</keyword>
<dbReference type="STRING" id="34690.A0A182U7P1"/>
<dbReference type="InterPro" id="IPR018379">
    <property type="entry name" value="BEN_domain"/>
</dbReference>
<protein>
    <submittedName>
        <fullName evidence="6">BEN domain-containing protein</fullName>
    </submittedName>
</protein>
<dbReference type="GO" id="GO:0008270">
    <property type="term" value="F:zinc ion binding"/>
    <property type="evidence" value="ECO:0007669"/>
    <property type="project" value="UniProtKB-KW"/>
</dbReference>
<evidence type="ECO:0000259" key="5">
    <source>
        <dbReference type="PROSITE" id="PS51457"/>
    </source>
</evidence>
<feature type="compositionally biased region" description="Low complexity" evidence="4">
    <location>
        <begin position="293"/>
        <end position="307"/>
    </location>
</feature>
<evidence type="ECO:0000256" key="3">
    <source>
        <dbReference type="ARBA" id="ARBA00022833"/>
    </source>
</evidence>
<dbReference type="Gene3D" id="2.20.25.240">
    <property type="match status" value="6"/>
</dbReference>
<accession>A0A182U7P1</accession>
<feature type="compositionally biased region" description="Pro residues" evidence="4">
    <location>
        <begin position="543"/>
        <end position="554"/>
    </location>
</feature>
<dbReference type="Proteomes" id="UP000075902">
    <property type="component" value="Unassembled WGS sequence"/>
</dbReference>
<dbReference type="Pfam" id="PF04500">
    <property type="entry name" value="FLYWCH"/>
    <property type="match status" value="5"/>
</dbReference>
<evidence type="ECO:0000256" key="1">
    <source>
        <dbReference type="ARBA" id="ARBA00022723"/>
    </source>
</evidence>
<dbReference type="GO" id="GO:0003677">
    <property type="term" value="F:DNA binding"/>
    <property type="evidence" value="ECO:0007669"/>
    <property type="project" value="InterPro"/>
</dbReference>
<feature type="region of interest" description="Disordered" evidence="4">
    <location>
        <begin position="504"/>
        <end position="563"/>
    </location>
</feature>
<dbReference type="EnsemblMetazoa" id="AMEC015401-RA">
    <property type="protein sequence ID" value="AMEC015401-PA"/>
    <property type="gene ID" value="AMEC015401"/>
</dbReference>
<dbReference type="InterPro" id="IPR007588">
    <property type="entry name" value="Znf_FLYWCH"/>
</dbReference>
<dbReference type="PANTHER" id="PTHR31665">
    <property type="entry name" value="FLYWCH FAMILY MEMBER 2-RELATED"/>
    <property type="match status" value="1"/>
</dbReference>
<evidence type="ECO:0000256" key="4">
    <source>
        <dbReference type="SAM" id="MobiDB-lite"/>
    </source>
</evidence>